<evidence type="ECO:0008006" key="3">
    <source>
        <dbReference type="Google" id="ProtNLM"/>
    </source>
</evidence>
<protein>
    <recommendedName>
        <fullName evidence="3">Ribosomal protein L30 N-terminal domain-containing protein</fullName>
    </recommendedName>
</protein>
<organism evidence="1 2">
    <name type="scientific">Gossypium barbadense</name>
    <name type="common">Sea Island cotton</name>
    <name type="synonym">Hibiscus barbadensis</name>
    <dbReference type="NCBI Taxonomy" id="3634"/>
    <lineage>
        <taxon>Eukaryota</taxon>
        <taxon>Viridiplantae</taxon>
        <taxon>Streptophyta</taxon>
        <taxon>Embryophyta</taxon>
        <taxon>Tracheophyta</taxon>
        <taxon>Spermatophyta</taxon>
        <taxon>Magnoliopsida</taxon>
        <taxon>eudicotyledons</taxon>
        <taxon>Gunneridae</taxon>
        <taxon>Pentapetalae</taxon>
        <taxon>rosids</taxon>
        <taxon>malvids</taxon>
        <taxon>Malvales</taxon>
        <taxon>Malvaceae</taxon>
        <taxon>Malvoideae</taxon>
        <taxon>Gossypium</taxon>
    </lineage>
</organism>
<dbReference type="AlphaFoldDB" id="A0A5J5UE05"/>
<evidence type="ECO:0000313" key="1">
    <source>
        <dbReference type="EMBL" id="KAB2065792.1"/>
    </source>
</evidence>
<name>A0A5J5UE05_GOSBA</name>
<reference evidence="2" key="1">
    <citation type="journal article" date="2020" name="Nat. Genet.">
        <title>Genomic diversifications of five Gossypium allopolyploid species and their impact on cotton improvement.</title>
        <authorList>
            <person name="Chen Z.J."/>
            <person name="Sreedasyam A."/>
            <person name="Ando A."/>
            <person name="Song Q."/>
            <person name="De Santiago L.M."/>
            <person name="Hulse-Kemp A.M."/>
            <person name="Ding M."/>
            <person name="Ye W."/>
            <person name="Kirkbride R.C."/>
            <person name="Jenkins J."/>
            <person name="Plott C."/>
            <person name="Lovell J."/>
            <person name="Lin Y.M."/>
            <person name="Vaughn R."/>
            <person name="Liu B."/>
            <person name="Simpson S."/>
            <person name="Scheffler B.E."/>
            <person name="Wen L."/>
            <person name="Saski C.A."/>
            <person name="Grover C.E."/>
            <person name="Hu G."/>
            <person name="Conover J.L."/>
            <person name="Carlson J.W."/>
            <person name="Shu S."/>
            <person name="Boston L.B."/>
            <person name="Williams M."/>
            <person name="Peterson D.G."/>
            <person name="McGee K."/>
            <person name="Jones D.C."/>
            <person name="Wendel J.F."/>
            <person name="Stelly D.M."/>
            <person name="Grimwood J."/>
            <person name="Schmutz J."/>
        </authorList>
    </citation>
    <scope>NUCLEOTIDE SEQUENCE [LARGE SCALE GENOMIC DNA]</scope>
    <source>
        <strain evidence="2">cv. 3-79</strain>
    </source>
</reference>
<dbReference type="Proteomes" id="UP000327439">
    <property type="component" value="Chromosome A09"/>
</dbReference>
<evidence type="ECO:0000313" key="2">
    <source>
        <dbReference type="Proteomes" id="UP000327439"/>
    </source>
</evidence>
<sequence>MDPWRNGKASDSRSDGCVFDSRRVQNLGTVGSLFGIFVYGRSGLNSTRIVPERVRESLPAVRRLKVGEEVKTVIPDSLLKKNKRNEEWELAKKQELEAAKRKNVEKRKLAMQYAKDYEAQVYVKVKPNGSVAQW</sequence>
<keyword evidence="2" id="KW-1185">Reference proteome</keyword>
<accession>A0A5J5UE05</accession>
<proteinExistence type="predicted"/>
<gene>
    <name evidence="1" type="ORF">ES319_A09G115000v1</name>
</gene>
<dbReference type="EMBL" id="CM018210">
    <property type="protein sequence ID" value="KAB2065792.1"/>
    <property type="molecule type" value="Genomic_DNA"/>
</dbReference>
<dbReference type="OrthoDB" id="1746791at2759"/>